<gene>
    <name evidence="2" type="ORF">ACFFRE_09920</name>
</gene>
<accession>A0ABV6C457</accession>
<keyword evidence="3" id="KW-1185">Reference proteome</keyword>
<name>A0ABV6C457_9ACTN</name>
<evidence type="ECO:0008006" key="4">
    <source>
        <dbReference type="Google" id="ProtNLM"/>
    </source>
</evidence>
<protein>
    <recommendedName>
        <fullName evidence="4">DZANK-type domain-containing protein</fullName>
    </recommendedName>
</protein>
<organism evidence="2 3">
    <name type="scientific">Aciditerrimonas ferrireducens</name>
    <dbReference type="NCBI Taxonomy" id="667306"/>
    <lineage>
        <taxon>Bacteria</taxon>
        <taxon>Bacillati</taxon>
        <taxon>Actinomycetota</taxon>
        <taxon>Acidimicrobiia</taxon>
        <taxon>Acidimicrobiales</taxon>
        <taxon>Acidimicrobiaceae</taxon>
        <taxon>Aciditerrimonas</taxon>
    </lineage>
</organism>
<reference evidence="2 3" key="1">
    <citation type="submission" date="2024-09" db="EMBL/GenBank/DDBJ databases">
        <authorList>
            <person name="Sun Q."/>
            <person name="Mori K."/>
        </authorList>
    </citation>
    <scope>NUCLEOTIDE SEQUENCE [LARGE SCALE GENOMIC DNA]</scope>
    <source>
        <strain evidence="2 3">JCM 15389</strain>
    </source>
</reference>
<dbReference type="RefSeq" id="WP_377790037.1">
    <property type="nucleotide sequence ID" value="NZ_JBHLYQ010000103.1"/>
</dbReference>
<feature type="region of interest" description="Disordered" evidence="1">
    <location>
        <begin position="1"/>
        <end position="22"/>
    </location>
</feature>
<evidence type="ECO:0000313" key="2">
    <source>
        <dbReference type="EMBL" id="MFC0082448.1"/>
    </source>
</evidence>
<dbReference type="EMBL" id="JBHLYQ010000103">
    <property type="protein sequence ID" value="MFC0082448.1"/>
    <property type="molecule type" value="Genomic_DNA"/>
</dbReference>
<dbReference type="Proteomes" id="UP001589788">
    <property type="component" value="Unassembled WGS sequence"/>
</dbReference>
<evidence type="ECO:0000313" key="3">
    <source>
        <dbReference type="Proteomes" id="UP001589788"/>
    </source>
</evidence>
<dbReference type="SUPFAM" id="SSF161187">
    <property type="entry name" value="YfgJ-like"/>
    <property type="match status" value="1"/>
</dbReference>
<comment type="caution">
    <text evidence="2">The sequence shown here is derived from an EMBL/GenBank/DDBJ whole genome shotgun (WGS) entry which is preliminary data.</text>
</comment>
<proteinExistence type="predicted"/>
<sequence length="80" mass="8034">MTAVAPEPGPGDGGASHCPGCGRPLAPGPGGADAGHCPGCLPPLDPPRFCPACGRRLRVLVSPRGWRATCRTHGPLGPDF</sequence>
<evidence type="ECO:0000256" key="1">
    <source>
        <dbReference type="SAM" id="MobiDB-lite"/>
    </source>
</evidence>